<dbReference type="SMART" id="SM00645">
    <property type="entry name" value="Pept_C1"/>
    <property type="match status" value="1"/>
</dbReference>
<dbReference type="InterPro" id="IPR039417">
    <property type="entry name" value="Peptidase_C1A_papain-like"/>
</dbReference>
<comment type="similarity">
    <text evidence="1">Belongs to the peptidase C1 family.</text>
</comment>
<dbReference type="CTD" id="105947118"/>
<reference evidence="8" key="3">
    <citation type="submission" date="2025-04" db="UniProtKB">
        <authorList>
            <consortium name="RefSeq"/>
        </authorList>
    </citation>
    <scope>IDENTIFICATION</scope>
    <source>
        <strain evidence="8">Nigerian</strain>
        <tissue evidence="8">Liver and blood</tissue>
    </source>
</reference>
<evidence type="ECO:0000313" key="9">
    <source>
        <dbReference type="Xenbase" id="XB-GENE-29089455"/>
    </source>
</evidence>
<dbReference type="KEGG" id="xtr:105947118"/>
<sequence length="328" mass="37253">MSLFLALFALSGIFLETVRGTLEMMQFENFIAQFNKTYASKEEFHRRFAIFQKNLEEAKRLQREERGTAQYGITKFSDLTDEEFLRCRPDHRAYFESQTLLRQVTEENAPVKTCDWRKKGVISVPKNQGPSCLSCYAFAAVGNIEAQWGIWGSPKNLSVQQLVDCSKCGCQGGYTWNAFMTVIKIGGLTNEKNYKYTGKKSTCKTNLKPEATIQDFVILQRNETVICSHVSYKGTVTVAINQTLLKQYQKGVIDPHPEKCDNNVDHAVLIVGFSREKKYWILKNSWGNDWGENGFFRLRLGSNACGIAEYPASAIVNTGTFKRHICPP</sequence>
<evidence type="ECO:0000259" key="5">
    <source>
        <dbReference type="SMART" id="SM00848"/>
    </source>
</evidence>
<dbReference type="GO" id="GO:0051603">
    <property type="term" value="P:proteolysis involved in protein catabolic process"/>
    <property type="evidence" value="ECO:0000318"/>
    <property type="project" value="GO_Central"/>
</dbReference>
<evidence type="ECO:0000313" key="8">
    <source>
        <dbReference type="RefSeq" id="XP_017948891.2"/>
    </source>
</evidence>
<dbReference type="Ensembl" id="ENSXETT00000080080">
    <property type="protein sequence ID" value="ENSXETP00000083457"/>
    <property type="gene ID" value="ENSXETG00000036397"/>
</dbReference>
<dbReference type="Pfam" id="PF08246">
    <property type="entry name" value="Inhibitor_I29"/>
    <property type="match status" value="1"/>
</dbReference>
<dbReference type="InterPro" id="IPR000668">
    <property type="entry name" value="Peptidase_C1A_C"/>
</dbReference>
<dbReference type="Pfam" id="PF00112">
    <property type="entry name" value="Peptidase_C1"/>
    <property type="match status" value="1"/>
</dbReference>
<dbReference type="RefSeq" id="XP_017948891.2">
    <property type="nucleotide sequence ID" value="XM_018093402.2"/>
</dbReference>
<gene>
    <name evidence="9" type="primary">ctsw.2</name>
    <name evidence="6 8" type="synonym">LOC105947118</name>
</gene>
<evidence type="ECO:0000256" key="1">
    <source>
        <dbReference type="ARBA" id="ARBA00008455"/>
    </source>
</evidence>
<evidence type="ECO:0000256" key="2">
    <source>
        <dbReference type="ARBA" id="ARBA00023157"/>
    </source>
</evidence>
<dbReference type="Proteomes" id="UP000008143">
    <property type="component" value="Chromosome 4"/>
</dbReference>
<dbReference type="GO" id="GO:0005764">
    <property type="term" value="C:lysosome"/>
    <property type="evidence" value="ECO:0000318"/>
    <property type="project" value="GO_Central"/>
</dbReference>
<keyword evidence="7" id="KW-1185">Reference proteome</keyword>
<dbReference type="InterPro" id="IPR038765">
    <property type="entry name" value="Papain-like_cys_pep_sf"/>
</dbReference>
<dbReference type="SMART" id="SM00848">
    <property type="entry name" value="Inhibitor_I29"/>
    <property type="match status" value="1"/>
</dbReference>
<organism evidence="6">
    <name type="scientific">Xenopus tropicalis</name>
    <name type="common">Western clawed frog</name>
    <name type="synonym">Silurana tropicalis</name>
    <dbReference type="NCBI Taxonomy" id="8364"/>
    <lineage>
        <taxon>Eukaryota</taxon>
        <taxon>Metazoa</taxon>
        <taxon>Chordata</taxon>
        <taxon>Craniata</taxon>
        <taxon>Vertebrata</taxon>
        <taxon>Euteleostomi</taxon>
        <taxon>Amphibia</taxon>
        <taxon>Batrachia</taxon>
        <taxon>Anura</taxon>
        <taxon>Pipoidea</taxon>
        <taxon>Pipidae</taxon>
        <taxon>Xenopodinae</taxon>
        <taxon>Xenopus</taxon>
        <taxon>Silurana</taxon>
    </lineage>
</organism>
<dbReference type="AGR" id="Xenbase:XB-GENE-29089455"/>
<keyword evidence="2" id="KW-1015">Disulfide bond</keyword>
<dbReference type="OrthoDB" id="387093at2759"/>
<dbReference type="PROSITE" id="PS00639">
    <property type="entry name" value="THIOL_PROTEASE_HIS"/>
    <property type="match status" value="1"/>
</dbReference>
<dbReference type="InterPro" id="IPR025661">
    <property type="entry name" value="Pept_asp_AS"/>
</dbReference>
<evidence type="ECO:0000313" key="7">
    <source>
        <dbReference type="Proteomes" id="UP000008143"/>
    </source>
</evidence>
<dbReference type="GO" id="GO:0005615">
    <property type="term" value="C:extracellular space"/>
    <property type="evidence" value="ECO:0000318"/>
    <property type="project" value="GO_Central"/>
</dbReference>
<dbReference type="OMA" id="TVICSHV"/>
<name>A0A6I8RQ36_XENTR</name>
<evidence type="ECO:0000256" key="3">
    <source>
        <dbReference type="SAM" id="SignalP"/>
    </source>
</evidence>
<dbReference type="SUPFAM" id="SSF54001">
    <property type="entry name" value="Cysteine proteinases"/>
    <property type="match status" value="1"/>
</dbReference>
<dbReference type="CDD" id="cd02248">
    <property type="entry name" value="Peptidase_C1A"/>
    <property type="match status" value="1"/>
</dbReference>
<dbReference type="GeneID" id="105947118"/>
<dbReference type="Gene3D" id="3.90.70.10">
    <property type="entry name" value="Cysteine proteinases"/>
    <property type="match status" value="1"/>
</dbReference>
<evidence type="ECO:0000313" key="6">
    <source>
        <dbReference type="Ensembl" id="ENSXETP00000083457"/>
    </source>
</evidence>
<reference evidence="6" key="2">
    <citation type="submission" date="2020-05" db="UniProtKB">
        <authorList>
            <consortium name="Ensembl"/>
        </authorList>
    </citation>
    <scope>IDENTIFICATION</scope>
</reference>
<dbReference type="AlphaFoldDB" id="A0A6I8RQ36"/>
<dbReference type="GeneTree" id="ENSGT00940000161630"/>
<accession>A0A6I8RQ36</accession>
<reference evidence="6" key="1">
    <citation type="journal article" date="2010" name="Science">
        <title>The genome of the Western clawed frog Xenopus tropicalis.</title>
        <authorList>
            <person name="Hellsten U."/>
            <person name="Harland R.M."/>
            <person name="Gilchrist M.J."/>
            <person name="Hendrix D."/>
            <person name="Jurka J."/>
            <person name="Kapitonov V."/>
            <person name="Ovcharenko I."/>
            <person name="Putnam N.H."/>
            <person name="Shu S."/>
            <person name="Taher L."/>
            <person name="Blitz I.L."/>
            <person name="Blumberg B."/>
            <person name="Dichmann D.S."/>
            <person name="Dubchak I."/>
            <person name="Amaya E."/>
            <person name="Detter J.C."/>
            <person name="Fletcher R."/>
            <person name="Gerhard D.S."/>
            <person name="Goodstein D."/>
            <person name="Graves T."/>
            <person name="Grigoriev I.V."/>
            <person name="Grimwood J."/>
            <person name="Kawashima T."/>
            <person name="Lindquist E."/>
            <person name="Lucas S.M."/>
            <person name="Mead P.E."/>
            <person name="Mitros T."/>
            <person name="Ogino H."/>
            <person name="Ohta Y."/>
            <person name="Poliakov A.V."/>
            <person name="Pollet N."/>
            <person name="Robert J."/>
            <person name="Salamov A."/>
            <person name="Sater A.K."/>
            <person name="Schmutz J."/>
            <person name="Terry A."/>
            <person name="Vize P.D."/>
            <person name="Warren W.C."/>
            <person name="Wells D."/>
            <person name="Wills A."/>
            <person name="Wilson R.K."/>
            <person name="Zimmerman L.B."/>
            <person name="Zorn A.M."/>
            <person name="Grainger R."/>
            <person name="Grammer T."/>
            <person name="Khokha M.K."/>
            <person name="Richardson P.M."/>
            <person name="Rokhsar D.S."/>
        </authorList>
    </citation>
    <scope>NUCLEOTIDE SEQUENCE [LARGE SCALE GENOMIC DNA]</scope>
    <source>
        <strain evidence="6">Nigerian</strain>
    </source>
</reference>
<feature type="domain" description="Peptidase C1A papain C-terminal" evidence="4">
    <location>
        <begin position="110"/>
        <end position="315"/>
    </location>
</feature>
<protein>
    <submittedName>
        <fullName evidence="6 8">Cathepsin W</fullName>
    </submittedName>
</protein>
<feature type="chain" id="PRO_5044634153" evidence="3">
    <location>
        <begin position="21"/>
        <end position="328"/>
    </location>
</feature>
<keyword evidence="3" id="KW-0732">Signal</keyword>
<evidence type="ECO:0000259" key="4">
    <source>
        <dbReference type="SMART" id="SM00645"/>
    </source>
</evidence>
<dbReference type="PROSITE" id="PS00640">
    <property type="entry name" value="THIOL_PROTEASE_ASN"/>
    <property type="match status" value="1"/>
</dbReference>
<dbReference type="Xenbase" id="XB-GENE-29089455">
    <property type="gene designation" value="ctsw.2"/>
</dbReference>
<dbReference type="InterPro" id="IPR025660">
    <property type="entry name" value="Pept_his_AS"/>
</dbReference>
<feature type="signal peptide" evidence="3">
    <location>
        <begin position="1"/>
        <end position="20"/>
    </location>
</feature>
<proteinExistence type="inferred from homology"/>
<dbReference type="InterPro" id="IPR013128">
    <property type="entry name" value="Peptidase_C1A"/>
</dbReference>
<dbReference type="InterPro" id="IPR013201">
    <property type="entry name" value="Prot_inhib_I29"/>
</dbReference>
<dbReference type="PANTHER" id="PTHR12411">
    <property type="entry name" value="CYSTEINE PROTEASE FAMILY C1-RELATED"/>
    <property type="match status" value="1"/>
</dbReference>
<dbReference type="GO" id="GO:0004197">
    <property type="term" value="F:cysteine-type endopeptidase activity"/>
    <property type="evidence" value="ECO:0000318"/>
    <property type="project" value="GO_Central"/>
</dbReference>
<feature type="domain" description="Cathepsin propeptide inhibitor" evidence="5">
    <location>
        <begin position="27"/>
        <end position="84"/>
    </location>
</feature>